<dbReference type="AlphaFoldDB" id="A0ABD4KDE3"/>
<dbReference type="EMBL" id="JADIXP010000010">
    <property type="protein sequence ID" value="MBF4179433.1"/>
    <property type="molecule type" value="Genomic_DNA"/>
</dbReference>
<accession>A0ABD4KDE3</accession>
<protein>
    <submittedName>
        <fullName evidence="1">Uncharacterized protein</fullName>
    </submittedName>
</protein>
<comment type="caution">
    <text evidence="1">The sequence shown here is derived from an EMBL/GenBank/DDBJ whole genome shotgun (WGS) entry which is preliminary data.</text>
</comment>
<evidence type="ECO:0000313" key="2">
    <source>
        <dbReference type="Proteomes" id="UP000628560"/>
    </source>
</evidence>
<proteinExistence type="predicted"/>
<name>A0ABD4KDE3_9ENTR</name>
<dbReference type="Gene3D" id="2.60.40.10">
    <property type="entry name" value="Immunoglobulins"/>
    <property type="match status" value="1"/>
</dbReference>
<organism evidence="1 2">
    <name type="scientific">Lelliottia nimipressuralis</name>
    <dbReference type="NCBI Taxonomy" id="69220"/>
    <lineage>
        <taxon>Bacteria</taxon>
        <taxon>Pseudomonadati</taxon>
        <taxon>Pseudomonadota</taxon>
        <taxon>Gammaproteobacteria</taxon>
        <taxon>Enterobacterales</taxon>
        <taxon>Enterobacteriaceae</taxon>
        <taxon>Lelliottia</taxon>
    </lineage>
</organism>
<sequence length="39" mass="4211">MIAPGSATFIPVKKNLTTIYPAYINDYGGITSVAQQIRP</sequence>
<dbReference type="Proteomes" id="UP000628560">
    <property type="component" value="Unassembled WGS sequence"/>
</dbReference>
<dbReference type="InterPro" id="IPR013783">
    <property type="entry name" value="Ig-like_fold"/>
</dbReference>
<dbReference type="InterPro" id="IPR036316">
    <property type="entry name" value="Pili_assmbl_chap_C_dom_sf"/>
</dbReference>
<evidence type="ECO:0000313" key="1">
    <source>
        <dbReference type="EMBL" id="MBF4179433.1"/>
    </source>
</evidence>
<gene>
    <name evidence="1" type="ORF">ISP11_16305</name>
</gene>
<dbReference type="SUPFAM" id="SSF49584">
    <property type="entry name" value="Periplasmic chaperone C-domain"/>
    <property type="match status" value="1"/>
</dbReference>
<reference evidence="1 2" key="1">
    <citation type="submission" date="2020-11" db="EMBL/GenBank/DDBJ databases">
        <title>Identification of Lelliottia nimipressuralis from Wound Infection by Whole Genome-Based Bacterial Identification.</title>
        <authorList>
            <person name="Navarathna D.H."/>
            <person name="Choi H."/>
            <person name="Jinadatha C."/>
            <person name="Chatterjee P."/>
            <person name="Hwang M."/>
        </authorList>
    </citation>
    <scope>NUCLEOTIDE SEQUENCE [LARGE SCALE GENOMIC DNA]</scope>
    <source>
        <strain evidence="1 2">DN2020</strain>
    </source>
</reference>